<dbReference type="Gene3D" id="3.10.310.20">
    <property type="entry name" value="DHHA2 domain"/>
    <property type="match status" value="1"/>
</dbReference>
<dbReference type="Pfam" id="PF02833">
    <property type="entry name" value="DHHA2"/>
    <property type="match status" value="1"/>
</dbReference>
<dbReference type="Pfam" id="PF01368">
    <property type="entry name" value="DHH"/>
    <property type="match status" value="1"/>
</dbReference>
<dbReference type="EMBL" id="MU006776">
    <property type="protein sequence ID" value="KAF2646674.1"/>
    <property type="molecule type" value="Genomic_DNA"/>
</dbReference>
<dbReference type="InterPro" id="IPR038763">
    <property type="entry name" value="DHH_sf"/>
</dbReference>
<dbReference type="PANTHER" id="PTHR12112">
    <property type="entry name" value="BNIP - RELATED"/>
    <property type="match status" value="1"/>
</dbReference>
<evidence type="ECO:0000313" key="6">
    <source>
        <dbReference type="EMBL" id="KAF2646674.1"/>
    </source>
</evidence>
<accession>A0A6A6SKE1</accession>
<dbReference type="GO" id="GO:0005737">
    <property type="term" value="C:cytoplasm"/>
    <property type="evidence" value="ECO:0007669"/>
    <property type="project" value="InterPro"/>
</dbReference>
<protein>
    <submittedName>
        <fullName evidence="6">DHH phosphoesterase</fullName>
    </submittedName>
</protein>
<dbReference type="SMART" id="SM01131">
    <property type="entry name" value="DHHA2"/>
    <property type="match status" value="1"/>
</dbReference>
<evidence type="ECO:0000256" key="2">
    <source>
        <dbReference type="ARBA" id="ARBA00022723"/>
    </source>
</evidence>
<evidence type="ECO:0000256" key="1">
    <source>
        <dbReference type="ARBA" id="ARBA00001936"/>
    </source>
</evidence>
<dbReference type="SUPFAM" id="SSF64182">
    <property type="entry name" value="DHH phosphoesterases"/>
    <property type="match status" value="1"/>
</dbReference>
<dbReference type="AlphaFoldDB" id="A0A6A6SKE1"/>
<keyword evidence="7" id="KW-1185">Reference proteome</keyword>
<organism evidence="6 7">
    <name type="scientific">Massarina eburnea CBS 473.64</name>
    <dbReference type="NCBI Taxonomy" id="1395130"/>
    <lineage>
        <taxon>Eukaryota</taxon>
        <taxon>Fungi</taxon>
        <taxon>Dikarya</taxon>
        <taxon>Ascomycota</taxon>
        <taxon>Pezizomycotina</taxon>
        <taxon>Dothideomycetes</taxon>
        <taxon>Pleosporomycetidae</taxon>
        <taxon>Pleosporales</taxon>
        <taxon>Massarineae</taxon>
        <taxon>Massarinaceae</taxon>
        <taxon>Massarina</taxon>
    </lineage>
</organism>
<evidence type="ECO:0000256" key="4">
    <source>
        <dbReference type="ARBA" id="ARBA00023211"/>
    </source>
</evidence>
<dbReference type="InterPro" id="IPR004097">
    <property type="entry name" value="DHHA2"/>
</dbReference>
<keyword evidence="3" id="KW-0378">Hydrolase</keyword>
<dbReference type="PANTHER" id="PTHR12112:SF39">
    <property type="entry name" value="EG:152A3.5 PROTEIN (FBGN0003116_PN PROTEIN)"/>
    <property type="match status" value="1"/>
</dbReference>
<evidence type="ECO:0000313" key="7">
    <source>
        <dbReference type="Proteomes" id="UP000799753"/>
    </source>
</evidence>
<comment type="cofactor">
    <cofactor evidence="1">
        <name>Mn(2+)</name>
        <dbReference type="ChEBI" id="CHEBI:29035"/>
    </cofactor>
</comment>
<reference evidence="6" key="1">
    <citation type="journal article" date="2020" name="Stud. Mycol.">
        <title>101 Dothideomycetes genomes: a test case for predicting lifestyles and emergence of pathogens.</title>
        <authorList>
            <person name="Haridas S."/>
            <person name="Albert R."/>
            <person name="Binder M."/>
            <person name="Bloem J."/>
            <person name="Labutti K."/>
            <person name="Salamov A."/>
            <person name="Andreopoulos B."/>
            <person name="Baker S."/>
            <person name="Barry K."/>
            <person name="Bills G."/>
            <person name="Bluhm B."/>
            <person name="Cannon C."/>
            <person name="Castanera R."/>
            <person name="Culley D."/>
            <person name="Daum C."/>
            <person name="Ezra D."/>
            <person name="Gonzalez J."/>
            <person name="Henrissat B."/>
            <person name="Kuo A."/>
            <person name="Liang C."/>
            <person name="Lipzen A."/>
            <person name="Lutzoni F."/>
            <person name="Magnuson J."/>
            <person name="Mondo S."/>
            <person name="Nolan M."/>
            <person name="Ohm R."/>
            <person name="Pangilinan J."/>
            <person name="Park H.-J."/>
            <person name="Ramirez L."/>
            <person name="Alfaro M."/>
            <person name="Sun H."/>
            <person name="Tritt A."/>
            <person name="Yoshinaga Y."/>
            <person name="Zwiers L.-H."/>
            <person name="Turgeon B."/>
            <person name="Goodwin S."/>
            <person name="Spatafora J."/>
            <person name="Crous P."/>
            <person name="Grigoriev I."/>
        </authorList>
    </citation>
    <scope>NUCLEOTIDE SEQUENCE</scope>
    <source>
        <strain evidence="6">CBS 473.64</strain>
    </source>
</reference>
<name>A0A6A6SKE1_9PLEO</name>
<sequence length="432" mass="47623">MAVQRSSLRAFLATARGSLRAAIDSSQKITFVIGNESADLDSMTCSVLYAYLRSMSPPRNAFASVYVPITNIPASGIQMRPEFVELFKHANIESRHLITLDDLPELSMIQSKLPPENTNWILVDHNALQGQLGKIYSGRVGGVIDHHDDEGKVPAETGDEPRVVDRSGSCTSLVTEYCRQAWDLLSSSGTPSGAANAQGDSSSDDSAIVAAWDAEAALLGLASILIDTSKLQSEDKTTSHDTKAVEYLEAKIMACPEVSGTYDRNRFYEAMDTAKKDIGRLQLQEILTKDYKQWDEKDEKLGISSVVKAVAFLRQKAKSESIGDDDIDGAFLGALQEFAKERELDLYSLMTTSTSSDGEFRRELLVWGFSEAGVTAAQEFANDCREELGLEEWSGEGGYNGQGDGFWRHVWWQTKVQHSRKRVAPLLRKAMT</sequence>
<dbReference type="OrthoDB" id="374045at2759"/>
<dbReference type="InterPro" id="IPR001667">
    <property type="entry name" value="DDH_dom"/>
</dbReference>
<proteinExistence type="predicted"/>
<keyword evidence="4" id="KW-0464">Manganese</keyword>
<dbReference type="GO" id="GO:0004309">
    <property type="term" value="F:exopolyphosphatase activity"/>
    <property type="evidence" value="ECO:0007669"/>
    <property type="project" value="TreeGrafter"/>
</dbReference>
<dbReference type="InterPro" id="IPR038222">
    <property type="entry name" value="DHHA2_dom_sf"/>
</dbReference>
<dbReference type="Proteomes" id="UP000799753">
    <property type="component" value="Unassembled WGS sequence"/>
</dbReference>
<dbReference type="Gene3D" id="3.90.1640.10">
    <property type="entry name" value="inorganic pyrophosphatase (n-terminal core)"/>
    <property type="match status" value="1"/>
</dbReference>
<dbReference type="GO" id="GO:0046872">
    <property type="term" value="F:metal ion binding"/>
    <property type="evidence" value="ECO:0007669"/>
    <property type="project" value="UniProtKB-KW"/>
</dbReference>
<evidence type="ECO:0000259" key="5">
    <source>
        <dbReference type="SMART" id="SM01131"/>
    </source>
</evidence>
<feature type="domain" description="DHHA2" evidence="5">
    <location>
        <begin position="268"/>
        <end position="431"/>
    </location>
</feature>
<evidence type="ECO:0000256" key="3">
    <source>
        <dbReference type="ARBA" id="ARBA00022801"/>
    </source>
</evidence>
<gene>
    <name evidence="6" type="ORF">P280DRAFT_16264</name>
</gene>
<keyword evidence="2" id="KW-0479">Metal-binding</keyword>